<dbReference type="EMBL" id="MFCA01000019">
    <property type="protein sequence ID" value="OGE02187.1"/>
    <property type="molecule type" value="Genomic_DNA"/>
</dbReference>
<evidence type="ECO:0000256" key="2">
    <source>
        <dbReference type="ARBA" id="ARBA00022475"/>
    </source>
</evidence>
<dbReference type="GO" id="GO:0006493">
    <property type="term" value="P:protein O-linked glycosylation"/>
    <property type="evidence" value="ECO:0007669"/>
    <property type="project" value="InterPro"/>
</dbReference>
<sequence>MPNFIKSEKLFLIFLFAFNFLFRLFRIQAPAESFLNEKYYILPAARDILLGFGDTKPITPPSPLGKLLFASSIKLFGDNPFGWRILPVLFTAALVILTYFLAKEIFKNRAIATTAGILLTFEAALFVHSRSADPEVFLVTFIILSMIFVWKVCSENKLIWTVSAGVSSGLALTIKPQASLAIVAGLVTILFLAKEKLRSRILSTFLILIISSFIYLIAYLPVFQKSGISGYILLHQNIKQYHTQYWPENYYKVMSQSEYGPRLPQFNQYLRYPITWLKNPKILYFEKGIDSKKRLVLFTFNPMIFFPAIGAFLFGLVLAINRRDLRIVFLLLTASFFYFPYLFSSLYKPLTYPPYYLLSSFPLLIILLSYLLDFVRKKARFIFIVYLVLVVVTFAAYYPLLAALPVTYDYFHFLTGLK</sequence>
<keyword evidence="3" id="KW-0328">Glycosyltransferase</keyword>
<feature type="transmembrane region" description="Helical" evidence="8">
    <location>
        <begin position="381"/>
        <end position="400"/>
    </location>
</feature>
<evidence type="ECO:0000259" key="9">
    <source>
        <dbReference type="Pfam" id="PF13231"/>
    </source>
</evidence>
<feature type="domain" description="Glycosyltransferase RgtA/B/C/D-like" evidence="9">
    <location>
        <begin position="63"/>
        <end position="220"/>
    </location>
</feature>
<evidence type="ECO:0000256" key="4">
    <source>
        <dbReference type="ARBA" id="ARBA00022679"/>
    </source>
</evidence>
<dbReference type="InterPro" id="IPR038731">
    <property type="entry name" value="RgtA/B/C-like"/>
</dbReference>
<feature type="transmembrane region" description="Helical" evidence="8">
    <location>
        <begin position="295"/>
        <end position="320"/>
    </location>
</feature>
<accession>A0A1F5HDF3</accession>
<dbReference type="GO" id="GO:0016763">
    <property type="term" value="F:pentosyltransferase activity"/>
    <property type="evidence" value="ECO:0007669"/>
    <property type="project" value="TreeGrafter"/>
</dbReference>
<evidence type="ECO:0000256" key="6">
    <source>
        <dbReference type="ARBA" id="ARBA00022989"/>
    </source>
</evidence>
<keyword evidence="6 8" id="KW-1133">Transmembrane helix</keyword>
<reference evidence="10 11" key="1">
    <citation type="journal article" date="2016" name="Nat. Commun.">
        <title>Thousands of microbial genomes shed light on interconnected biogeochemical processes in an aquifer system.</title>
        <authorList>
            <person name="Anantharaman K."/>
            <person name="Brown C.T."/>
            <person name="Hug L.A."/>
            <person name="Sharon I."/>
            <person name="Castelle C.J."/>
            <person name="Probst A.J."/>
            <person name="Thomas B.C."/>
            <person name="Singh A."/>
            <person name="Wilkins M.J."/>
            <person name="Karaoz U."/>
            <person name="Brodie E.L."/>
            <person name="Williams K.H."/>
            <person name="Hubbard S.S."/>
            <person name="Banfield J.F."/>
        </authorList>
    </citation>
    <scope>NUCLEOTIDE SEQUENCE [LARGE SCALE GENOMIC DNA]</scope>
</reference>
<dbReference type="STRING" id="1797737.A2196_05620"/>
<comment type="subcellular location">
    <subcellularLocation>
        <location evidence="1">Cell membrane</location>
        <topology evidence="1">Multi-pass membrane protein</topology>
    </subcellularLocation>
</comment>
<dbReference type="GO" id="GO:0009103">
    <property type="term" value="P:lipopolysaccharide biosynthetic process"/>
    <property type="evidence" value="ECO:0007669"/>
    <property type="project" value="UniProtKB-ARBA"/>
</dbReference>
<evidence type="ECO:0000256" key="5">
    <source>
        <dbReference type="ARBA" id="ARBA00022692"/>
    </source>
</evidence>
<evidence type="ECO:0000313" key="11">
    <source>
        <dbReference type="Proteomes" id="UP000176751"/>
    </source>
</evidence>
<dbReference type="PANTHER" id="PTHR33908">
    <property type="entry name" value="MANNOSYLTRANSFERASE YKCB-RELATED"/>
    <property type="match status" value="1"/>
</dbReference>
<dbReference type="GO" id="GO:0005886">
    <property type="term" value="C:plasma membrane"/>
    <property type="evidence" value="ECO:0007669"/>
    <property type="project" value="UniProtKB-SubCell"/>
</dbReference>
<evidence type="ECO:0000256" key="7">
    <source>
        <dbReference type="ARBA" id="ARBA00023136"/>
    </source>
</evidence>
<organism evidence="10 11">
    <name type="scientific">Candidatus Curtissbacteria bacterium RIFOXYA1_FULL_41_14</name>
    <dbReference type="NCBI Taxonomy" id="1797737"/>
    <lineage>
        <taxon>Bacteria</taxon>
        <taxon>Candidatus Curtissiibacteriota</taxon>
    </lineage>
</organism>
<keyword evidence="7 8" id="KW-0472">Membrane</keyword>
<feature type="transmembrane region" description="Helical" evidence="8">
    <location>
        <begin position="81"/>
        <end position="102"/>
    </location>
</feature>
<comment type="caution">
    <text evidence="10">The sequence shown here is derived from an EMBL/GenBank/DDBJ whole genome shotgun (WGS) entry which is preliminary data.</text>
</comment>
<evidence type="ECO:0000256" key="8">
    <source>
        <dbReference type="SAM" id="Phobius"/>
    </source>
</evidence>
<evidence type="ECO:0000256" key="3">
    <source>
        <dbReference type="ARBA" id="ARBA00022676"/>
    </source>
</evidence>
<dbReference type="Proteomes" id="UP000176751">
    <property type="component" value="Unassembled WGS sequence"/>
</dbReference>
<keyword evidence="5 8" id="KW-0812">Transmembrane</keyword>
<feature type="transmembrane region" description="Helical" evidence="8">
    <location>
        <begin position="355"/>
        <end position="374"/>
    </location>
</feature>
<feature type="transmembrane region" description="Helical" evidence="8">
    <location>
        <begin position="136"/>
        <end position="152"/>
    </location>
</feature>
<protein>
    <recommendedName>
        <fullName evidence="9">Glycosyltransferase RgtA/B/C/D-like domain-containing protein</fullName>
    </recommendedName>
</protein>
<keyword evidence="2" id="KW-1003">Cell membrane</keyword>
<name>A0A1F5HDF3_9BACT</name>
<dbReference type="InterPro" id="IPR050297">
    <property type="entry name" value="LipidA_mod_glycosyltrf_83"/>
</dbReference>
<dbReference type="PANTHER" id="PTHR33908:SF11">
    <property type="entry name" value="MEMBRANE PROTEIN"/>
    <property type="match status" value="1"/>
</dbReference>
<feature type="transmembrane region" description="Helical" evidence="8">
    <location>
        <begin position="205"/>
        <end position="223"/>
    </location>
</feature>
<feature type="transmembrane region" description="Helical" evidence="8">
    <location>
        <begin position="327"/>
        <end position="343"/>
    </location>
</feature>
<gene>
    <name evidence="10" type="ORF">A2196_05620</name>
</gene>
<evidence type="ECO:0000313" key="10">
    <source>
        <dbReference type="EMBL" id="OGE02187.1"/>
    </source>
</evidence>
<proteinExistence type="predicted"/>
<feature type="transmembrane region" description="Helical" evidence="8">
    <location>
        <begin position="172"/>
        <end position="193"/>
    </location>
</feature>
<dbReference type="Pfam" id="PF13231">
    <property type="entry name" value="PMT_2"/>
    <property type="match status" value="1"/>
</dbReference>
<dbReference type="AlphaFoldDB" id="A0A1F5HDF3"/>
<evidence type="ECO:0000256" key="1">
    <source>
        <dbReference type="ARBA" id="ARBA00004651"/>
    </source>
</evidence>
<keyword evidence="4" id="KW-0808">Transferase</keyword>
<dbReference type="GO" id="GO:0000030">
    <property type="term" value="F:mannosyltransferase activity"/>
    <property type="evidence" value="ECO:0007669"/>
    <property type="project" value="InterPro"/>
</dbReference>